<reference evidence="2 3" key="1">
    <citation type="submission" date="2020-07" db="EMBL/GenBank/DDBJ databases">
        <title>Sequencing the genomes of 1000 actinobacteria strains.</title>
        <authorList>
            <person name="Klenk H.-P."/>
        </authorList>
    </citation>
    <scope>NUCLEOTIDE SEQUENCE [LARGE SCALE GENOMIC DNA]</scope>
    <source>
        <strain evidence="2 3">DSM 23819</strain>
    </source>
</reference>
<evidence type="ECO:0000256" key="1">
    <source>
        <dbReference type="SAM" id="Phobius"/>
    </source>
</evidence>
<dbReference type="AlphaFoldDB" id="A0A7Y9RZ89"/>
<keyword evidence="1" id="KW-0812">Transmembrane</keyword>
<name>A0A7Y9RZ89_9ACTN</name>
<dbReference type="Proteomes" id="UP000540656">
    <property type="component" value="Unassembled WGS sequence"/>
</dbReference>
<protein>
    <submittedName>
        <fullName evidence="2">Secretion/DNA translocation related TadE-like protein</fullName>
    </submittedName>
</protein>
<evidence type="ECO:0000313" key="2">
    <source>
        <dbReference type="EMBL" id="NYG58975.1"/>
    </source>
</evidence>
<sequence>MRRRREHRSASEHGAASVVAISLVCVILLLGMASVFITATASAHRAAQSGADLAALAGAATLQSGGDPCAAAAANAGANGVVLVGCLVEGEDVLVRVEVAGPEFLGHSFTTRGNARAGPG</sequence>
<evidence type="ECO:0000313" key="3">
    <source>
        <dbReference type="Proteomes" id="UP000540656"/>
    </source>
</evidence>
<keyword evidence="1" id="KW-1133">Transmembrane helix</keyword>
<gene>
    <name evidence="2" type="ORF">BJ980_001898</name>
</gene>
<organism evidence="2 3">
    <name type="scientific">Nocardioides daedukensis</name>
    <dbReference type="NCBI Taxonomy" id="634462"/>
    <lineage>
        <taxon>Bacteria</taxon>
        <taxon>Bacillati</taxon>
        <taxon>Actinomycetota</taxon>
        <taxon>Actinomycetes</taxon>
        <taxon>Propionibacteriales</taxon>
        <taxon>Nocardioidaceae</taxon>
        <taxon>Nocardioides</taxon>
    </lineage>
</organism>
<accession>A0A7Y9RZ89</accession>
<feature type="transmembrane region" description="Helical" evidence="1">
    <location>
        <begin position="12"/>
        <end position="37"/>
    </location>
</feature>
<keyword evidence="1" id="KW-0472">Membrane</keyword>
<dbReference type="RefSeq" id="WP_179502076.1">
    <property type="nucleotide sequence ID" value="NZ_JACCAA010000001.1"/>
</dbReference>
<comment type="caution">
    <text evidence="2">The sequence shown here is derived from an EMBL/GenBank/DDBJ whole genome shotgun (WGS) entry which is preliminary data.</text>
</comment>
<dbReference type="NCBIfam" id="TIGR03816">
    <property type="entry name" value="tadE_like_DECH"/>
    <property type="match status" value="1"/>
</dbReference>
<keyword evidence="3" id="KW-1185">Reference proteome</keyword>
<dbReference type="EMBL" id="JACCAA010000001">
    <property type="protein sequence ID" value="NYG58975.1"/>
    <property type="molecule type" value="Genomic_DNA"/>
</dbReference>
<dbReference type="InterPro" id="IPR021202">
    <property type="entry name" value="Rv3654c-like"/>
</dbReference>
<proteinExistence type="predicted"/>